<gene>
    <name evidence="1" type="ORF">KME15_04525</name>
</gene>
<name>A0A951Q9S7_9CYAN</name>
<evidence type="ECO:0000313" key="1">
    <source>
        <dbReference type="EMBL" id="MBW4657916.1"/>
    </source>
</evidence>
<reference evidence="1" key="2">
    <citation type="journal article" date="2022" name="Microbiol. Resour. Announc.">
        <title>Metagenome Sequencing to Explore Phylogenomics of Terrestrial Cyanobacteria.</title>
        <authorList>
            <person name="Ward R.D."/>
            <person name="Stajich J.E."/>
            <person name="Johansen J.R."/>
            <person name="Huntemann M."/>
            <person name="Clum A."/>
            <person name="Foster B."/>
            <person name="Foster B."/>
            <person name="Roux S."/>
            <person name="Palaniappan K."/>
            <person name="Varghese N."/>
            <person name="Mukherjee S."/>
            <person name="Reddy T.B.K."/>
            <person name="Daum C."/>
            <person name="Copeland A."/>
            <person name="Chen I.A."/>
            <person name="Ivanova N.N."/>
            <person name="Kyrpides N.C."/>
            <person name="Shapiro N."/>
            <person name="Eloe-Fadrosh E.A."/>
            <person name="Pietrasiak N."/>
        </authorList>
    </citation>
    <scope>NUCLEOTIDE SEQUENCE</scope>
    <source>
        <strain evidence="1">UHER 2000/2452</strain>
    </source>
</reference>
<reference evidence="1" key="1">
    <citation type="submission" date="2021-05" db="EMBL/GenBank/DDBJ databases">
        <authorList>
            <person name="Pietrasiak N."/>
            <person name="Ward R."/>
            <person name="Stajich J.E."/>
            <person name="Kurbessoian T."/>
        </authorList>
    </citation>
    <scope>NUCLEOTIDE SEQUENCE</scope>
    <source>
        <strain evidence="1">UHER 2000/2452</strain>
    </source>
</reference>
<dbReference type="EMBL" id="JAHHHD010000003">
    <property type="protein sequence ID" value="MBW4657916.1"/>
    <property type="molecule type" value="Genomic_DNA"/>
</dbReference>
<organism evidence="1 2">
    <name type="scientific">Drouetiella hepatica Uher 2000/2452</name>
    <dbReference type="NCBI Taxonomy" id="904376"/>
    <lineage>
        <taxon>Bacteria</taxon>
        <taxon>Bacillati</taxon>
        <taxon>Cyanobacteriota</taxon>
        <taxon>Cyanophyceae</taxon>
        <taxon>Oculatellales</taxon>
        <taxon>Oculatellaceae</taxon>
        <taxon>Drouetiella</taxon>
    </lineage>
</organism>
<evidence type="ECO:0000313" key="2">
    <source>
        <dbReference type="Proteomes" id="UP000757435"/>
    </source>
</evidence>
<sequence length="79" mass="8241">MSKNSHRFWIAIAVCGVLGIVFGGATSQAAIDQCTQSDNSSASCNVRDPWIIRLENMGIGLFAGVGAAVGATWQAGQKE</sequence>
<comment type="caution">
    <text evidence="1">The sequence shown here is derived from an EMBL/GenBank/DDBJ whole genome shotgun (WGS) entry which is preliminary data.</text>
</comment>
<accession>A0A951Q9S7</accession>
<dbReference type="Proteomes" id="UP000757435">
    <property type="component" value="Unassembled WGS sequence"/>
</dbReference>
<dbReference type="AlphaFoldDB" id="A0A951Q9S7"/>
<protein>
    <submittedName>
        <fullName evidence="1">Uncharacterized protein</fullName>
    </submittedName>
</protein>
<proteinExistence type="predicted"/>